<dbReference type="FunFam" id="3.40.850.10:FF:000101">
    <property type="entry name" value="Slow myosin heavy chain 2"/>
    <property type="match status" value="1"/>
</dbReference>
<sequence>MSSTQEVPMGGGRSILDDMVGVGDMVLLDPLTEDAVMENLWERYNSKDIYTYIGNVVVSINPYRKFPLYTREVIAEYRSRNIYELPPHIYAIADDSYRSMRDNDQDQCILITGESGSGKTEASKIIMQYVAAVCGKGIEVDKVKEQLLQSNPVLEAFGNAKTLRNDNSSRFGKYMDIEFDFKGDPAGGVITKYLLEKSRVVYQSKGERNFHIFYHLLSGGSDELLKTLHLDRNFDNYRYLNQSGCTTLDSKNDKEDFMVVEKAMKVVGFREDEIQAVYQLLSAILNLGNAEVSEFTTSDGTEAVTVTNEHVLEYVSELLRCQVDELNNAMKERTVETKTERVRTPLNEAQACYARDALCKAIYQRLFHWIVQRINDSIKVKRGGKRKVIGVLDIYGFEIFQDNSFEQFIINYCNEKLQQIFIELTLKSEQEEYVREGIEWTHIEYFNNAVICELIEKSHSGILSSLDEDCLRPGDVTDITFLHKLDRQWIGHGHYESRSDKRFLSDNTLGHDCFRLKHYAGKVTYCVTGFLDKNKDLLYRGLSQCMYNCEHPLTKKLFPEGSPAKASKKMPTTTGSQFKYSVGELMNNLKSKNPNYIRCIKPNERKAAGVFDERLIKHQVRYLGLMENIRVRRAGYSFRQDYAVALQRYKMLCPKTWPNWKKHPRDGICELLKVIYGLNISLIKLEKKIISTIGEYSPPPSWDFSIMKSFYHEVNIDILIIVITMKQKMEVSVKSKRMLYGSKPSKSI</sequence>
<dbReference type="PRINTS" id="PR00193">
    <property type="entry name" value="MYOSINHEAVY"/>
</dbReference>
<dbReference type="GO" id="GO:0005524">
    <property type="term" value="F:ATP binding"/>
    <property type="evidence" value="ECO:0007669"/>
    <property type="project" value="UniProtKB-UniRule"/>
</dbReference>
<evidence type="ECO:0000256" key="2">
    <source>
        <dbReference type="ARBA" id="ARBA00022737"/>
    </source>
</evidence>
<dbReference type="GO" id="GO:0005886">
    <property type="term" value="C:plasma membrane"/>
    <property type="evidence" value="ECO:0007669"/>
    <property type="project" value="TreeGrafter"/>
</dbReference>
<feature type="binding site" evidence="8">
    <location>
        <begin position="113"/>
        <end position="120"/>
    </location>
    <ligand>
        <name>ATP</name>
        <dbReference type="ChEBI" id="CHEBI:30616"/>
    </ligand>
</feature>
<dbReference type="GO" id="GO:0005737">
    <property type="term" value="C:cytoplasm"/>
    <property type="evidence" value="ECO:0007669"/>
    <property type="project" value="TreeGrafter"/>
</dbReference>
<accession>A0A913Y8S5</accession>
<dbReference type="Gene3D" id="1.20.58.530">
    <property type="match status" value="1"/>
</dbReference>
<dbReference type="InterPro" id="IPR036072">
    <property type="entry name" value="MYSc_Myo1"/>
</dbReference>
<evidence type="ECO:0000256" key="8">
    <source>
        <dbReference type="PROSITE-ProRule" id="PRU00782"/>
    </source>
</evidence>
<dbReference type="GO" id="GO:0000146">
    <property type="term" value="F:microfilament motor activity"/>
    <property type="evidence" value="ECO:0007669"/>
    <property type="project" value="TreeGrafter"/>
</dbReference>
<dbReference type="SMART" id="SM00242">
    <property type="entry name" value="MYSc"/>
    <property type="match status" value="1"/>
</dbReference>
<keyword evidence="11" id="KW-1185">Reference proteome</keyword>
<name>A0A913Y8S5_EXADI</name>
<dbReference type="EnsemblMetazoa" id="XM_021060300.2">
    <property type="protein sequence ID" value="XP_020915959.2"/>
    <property type="gene ID" value="LOC110253402"/>
</dbReference>
<keyword evidence="5 8" id="KW-0518">Myosin</keyword>
<evidence type="ECO:0000259" key="9">
    <source>
        <dbReference type="PROSITE" id="PS51456"/>
    </source>
</evidence>
<dbReference type="GO" id="GO:0030048">
    <property type="term" value="P:actin filament-based movement"/>
    <property type="evidence" value="ECO:0007669"/>
    <property type="project" value="TreeGrafter"/>
</dbReference>
<organism evidence="10 11">
    <name type="scientific">Exaiptasia diaphana</name>
    <name type="common">Tropical sea anemone</name>
    <name type="synonym">Aiptasia pulchella</name>
    <dbReference type="NCBI Taxonomy" id="2652724"/>
    <lineage>
        <taxon>Eukaryota</taxon>
        <taxon>Metazoa</taxon>
        <taxon>Cnidaria</taxon>
        <taxon>Anthozoa</taxon>
        <taxon>Hexacorallia</taxon>
        <taxon>Actiniaria</taxon>
        <taxon>Aiptasiidae</taxon>
        <taxon>Exaiptasia</taxon>
    </lineage>
</organism>
<dbReference type="GO" id="GO:0051015">
    <property type="term" value="F:actin filament binding"/>
    <property type="evidence" value="ECO:0007669"/>
    <property type="project" value="TreeGrafter"/>
</dbReference>
<evidence type="ECO:0000256" key="6">
    <source>
        <dbReference type="ARBA" id="ARBA00023175"/>
    </source>
</evidence>
<feature type="region of interest" description="Actin-binding" evidence="8">
    <location>
        <begin position="582"/>
        <end position="604"/>
    </location>
</feature>
<dbReference type="InterPro" id="IPR027417">
    <property type="entry name" value="P-loop_NTPase"/>
</dbReference>
<dbReference type="InterPro" id="IPR036961">
    <property type="entry name" value="Kinesin_motor_dom_sf"/>
</dbReference>
<dbReference type="GO" id="GO:0016459">
    <property type="term" value="C:myosin complex"/>
    <property type="evidence" value="ECO:0007669"/>
    <property type="project" value="UniProtKB-KW"/>
</dbReference>
<evidence type="ECO:0000313" key="11">
    <source>
        <dbReference type="Proteomes" id="UP000887567"/>
    </source>
</evidence>
<proteinExistence type="inferred from homology"/>
<dbReference type="KEGG" id="epa:110243403"/>
<comment type="similarity">
    <text evidence="1 8">Belongs to the TRAFAC class myosin-kinesin ATPase superfamily. Myosin family.</text>
</comment>
<evidence type="ECO:0000256" key="5">
    <source>
        <dbReference type="ARBA" id="ARBA00023123"/>
    </source>
</evidence>
<keyword evidence="6 8" id="KW-0505">Motor protein</keyword>
<keyword evidence="3 8" id="KW-0547">Nucleotide-binding</keyword>
<dbReference type="InterPro" id="IPR001609">
    <property type="entry name" value="Myosin_head_motor_dom-like"/>
</dbReference>
<dbReference type="Pfam" id="PF00063">
    <property type="entry name" value="Myosin_head"/>
    <property type="match status" value="1"/>
</dbReference>
<dbReference type="EnsemblMetazoa" id="XM_028660331.1">
    <property type="protein sequence ID" value="XP_028516132.1"/>
    <property type="gene ID" value="LOC110243403"/>
</dbReference>
<dbReference type="SUPFAM" id="SSF52540">
    <property type="entry name" value="P-loop containing nucleoside triphosphate hydrolases"/>
    <property type="match status" value="1"/>
</dbReference>
<reference evidence="10" key="1">
    <citation type="submission" date="2022-11" db="UniProtKB">
        <authorList>
            <consortium name="EnsemblMetazoa"/>
        </authorList>
    </citation>
    <scope>IDENTIFICATION</scope>
</reference>
<dbReference type="Gene3D" id="1.10.10.820">
    <property type="match status" value="1"/>
</dbReference>
<evidence type="ECO:0000256" key="7">
    <source>
        <dbReference type="ARBA" id="ARBA00023203"/>
    </source>
</evidence>
<dbReference type="PANTHER" id="PTHR13140:SF802">
    <property type="entry name" value="UNCONVENTIONAL MYOSIN-IB ISOFORM X1"/>
    <property type="match status" value="1"/>
</dbReference>
<dbReference type="GeneID" id="110243403"/>
<feature type="domain" description="Myosin motor" evidence="9">
    <location>
        <begin position="20"/>
        <end position="726"/>
    </location>
</feature>
<dbReference type="OMA" id="QIQFGYR"/>
<dbReference type="GO" id="GO:0005902">
    <property type="term" value="C:microvillus"/>
    <property type="evidence" value="ECO:0007669"/>
    <property type="project" value="TreeGrafter"/>
</dbReference>
<dbReference type="GO" id="GO:0006897">
    <property type="term" value="P:endocytosis"/>
    <property type="evidence" value="ECO:0007669"/>
    <property type="project" value="TreeGrafter"/>
</dbReference>
<dbReference type="Gene3D" id="1.20.120.720">
    <property type="entry name" value="Myosin VI head, motor domain, U50 subdomain"/>
    <property type="match status" value="1"/>
</dbReference>
<dbReference type="GeneID" id="110253402"/>
<dbReference type="FunFam" id="1.20.58.530:FF:000004">
    <property type="entry name" value="Unconventional myosin ID"/>
    <property type="match status" value="1"/>
</dbReference>
<keyword evidence="4 8" id="KW-0067">ATP-binding</keyword>
<dbReference type="Proteomes" id="UP000887567">
    <property type="component" value="Unplaced"/>
</dbReference>
<dbReference type="PROSITE" id="PS51456">
    <property type="entry name" value="MYOSIN_MOTOR"/>
    <property type="match status" value="1"/>
</dbReference>
<dbReference type="GO" id="GO:0007015">
    <property type="term" value="P:actin filament organization"/>
    <property type="evidence" value="ECO:0007669"/>
    <property type="project" value="TreeGrafter"/>
</dbReference>
<dbReference type="KEGG" id="epa:110253402"/>
<dbReference type="FunFam" id="1.10.10.820:FF:000001">
    <property type="entry name" value="Myosin heavy chain"/>
    <property type="match status" value="1"/>
</dbReference>
<dbReference type="PANTHER" id="PTHR13140">
    <property type="entry name" value="MYOSIN"/>
    <property type="match status" value="1"/>
</dbReference>
<dbReference type="RefSeq" id="XP_020915959.2">
    <property type="nucleotide sequence ID" value="XM_021060300.2"/>
</dbReference>
<protein>
    <recommendedName>
        <fullName evidence="9">Myosin motor domain-containing protein</fullName>
    </recommendedName>
</protein>
<evidence type="ECO:0000256" key="3">
    <source>
        <dbReference type="ARBA" id="ARBA00022741"/>
    </source>
</evidence>
<dbReference type="AlphaFoldDB" id="A0A913Y8S5"/>
<dbReference type="Gene3D" id="3.40.850.10">
    <property type="entry name" value="Kinesin motor domain"/>
    <property type="match status" value="1"/>
</dbReference>
<dbReference type="RefSeq" id="XP_028516132.1">
    <property type="nucleotide sequence ID" value="XM_028660331.1"/>
</dbReference>
<evidence type="ECO:0000256" key="1">
    <source>
        <dbReference type="ARBA" id="ARBA00008314"/>
    </source>
</evidence>
<keyword evidence="7 8" id="KW-0009">Actin-binding</keyword>
<keyword evidence="2" id="KW-0677">Repeat</keyword>
<dbReference type="CDD" id="cd01378">
    <property type="entry name" value="MYSc_Myo1"/>
    <property type="match status" value="1"/>
</dbReference>
<dbReference type="OrthoDB" id="6108017at2759"/>
<evidence type="ECO:0000256" key="4">
    <source>
        <dbReference type="ARBA" id="ARBA00022840"/>
    </source>
</evidence>
<evidence type="ECO:0000313" key="10">
    <source>
        <dbReference type="EnsemblMetazoa" id="XP_020915959.2"/>
    </source>
</evidence>